<proteinExistence type="predicted"/>
<protein>
    <submittedName>
        <fullName evidence="2">Uncharacterized protein</fullName>
    </submittedName>
</protein>
<feature type="compositionally biased region" description="Polar residues" evidence="1">
    <location>
        <begin position="149"/>
        <end position="168"/>
    </location>
</feature>
<comment type="caution">
    <text evidence="2">The sequence shown here is derived from an EMBL/GenBank/DDBJ whole genome shotgun (WGS) entry which is preliminary data.</text>
</comment>
<dbReference type="OrthoDB" id="10438795at2759"/>
<dbReference type="EMBL" id="JAESVG020000010">
    <property type="protein sequence ID" value="KAG8623389.1"/>
    <property type="molecule type" value="Genomic_DNA"/>
</dbReference>
<dbReference type="AlphaFoldDB" id="A0A8K0KT65"/>
<sequence>MTAQLQAQKDLIAVLEARNAVLDAQRSAYLDSSARVSIYGRYGSLVLEQLEKVIPDEVFKGAQALARAELTREFGSASPPLRVDAPEWCPGAAAAAPGSTSLQGPTIPAQPRLASSWCRTGSSSARAPAPTSSTKPHGSNPSHPVRSSARATGPTTAVNPGRTTQLSAETPEFFPGGQPPTAPRAMREAQARRSVAPAIRPAIPRQLEVSARRTRGPEATSTPSRPTTSPALQAFLEGRVATVNGSTLLTGNTAGPGLITSNTDGAALLTSNTNGTSCTVESDYLTRADLVADSFPLLPEECIGSKDLGVIGDGRRLHGRRGGTGDGCGHGRMDSGAGN</sequence>
<feature type="region of interest" description="Disordered" evidence="1">
    <location>
        <begin position="317"/>
        <end position="339"/>
    </location>
</feature>
<feature type="region of interest" description="Disordered" evidence="1">
    <location>
        <begin position="210"/>
        <end position="229"/>
    </location>
</feature>
<keyword evidence="3" id="KW-1185">Reference proteome</keyword>
<feature type="compositionally biased region" description="Low complexity" evidence="1">
    <location>
        <begin position="120"/>
        <end position="136"/>
    </location>
</feature>
<evidence type="ECO:0000256" key="1">
    <source>
        <dbReference type="SAM" id="MobiDB-lite"/>
    </source>
</evidence>
<reference evidence="2" key="1">
    <citation type="submission" date="2021-07" db="EMBL/GenBank/DDBJ databases">
        <title>Elsinoe batatas strain:CRI-CJ2 Genome sequencing and assembly.</title>
        <authorList>
            <person name="Huang L."/>
        </authorList>
    </citation>
    <scope>NUCLEOTIDE SEQUENCE</scope>
    <source>
        <strain evidence="2">CRI-CJ2</strain>
    </source>
</reference>
<evidence type="ECO:0000313" key="3">
    <source>
        <dbReference type="Proteomes" id="UP000809789"/>
    </source>
</evidence>
<dbReference type="Proteomes" id="UP000809789">
    <property type="component" value="Unassembled WGS sequence"/>
</dbReference>
<gene>
    <name evidence="2" type="ORF">KVT40_008365</name>
</gene>
<name>A0A8K0KT65_9PEZI</name>
<organism evidence="2 3">
    <name type="scientific">Elsinoe batatas</name>
    <dbReference type="NCBI Taxonomy" id="2601811"/>
    <lineage>
        <taxon>Eukaryota</taxon>
        <taxon>Fungi</taxon>
        <taxon>Dikarya</taxon>
        <taxon>Ascomycota</taxon>
        <taxon>Pezizomycotina</taxon>
        <taxon>Dothideomycetes</taxon>
        <taxon>Dothideomycetidae</taxon>
        <taxon>Myriangiales</taxon>
        <taxon>Elsinoaceae</taxon>
        <taxon>Elsinoe</taxon>
    </lineage>
</organism>
<evidence type="ECO:0000313" key="2">
    <source>
        <dbReference type="EMBL" id="KAG8623389.1"/>
    </source>
</evidence>
<feature type="region of interest" description="Disordered" evidence="1">
    <location>
        <begin position="94"/>
        <end position="196"/>
    </location>
</feature>
<accession>A0A8K0KT65</accession>
<feature type="compositionally biased region" description="Low complexity" evidence="1">
    <location>
        <begin position="220"/>
        <end position="229"/>
    </location>
</feature>